<comment type="caution">
    <text evidence="1">The sequence shown here is derived from an EMBL/GenBank/DDBJ whole genome shotgun (WGS) entry which is preliminary data.</text>
</comment>
<dbReference type="AlphaFoldDB" id="W3VK50"/>
<dbReference type="HOGENOM" id="CLU_1993584_0_0_1"/>
<dbReference type="OrthoDB" id="10523470at2759"/>
<protein>
    <submittedName>
        <fullName evidence="1">Uncharacterized protein</fullName>
    </submittedName>
</protein>
<evidence type="ECO:0000313" key="1">
    <source>
        <dbReference type="EMBL" id="ETS61880.1"/>
    </source>
</evidence>
<sequence length="125" mass="13888">MSYLFFLKKQVQPPAIDGQFASEPQSMCLLNLGDLPIVREASCFTPCIAFPALSNYIRVFLPAPVQFPTSMPIHVVLPRSHRSGPSIPTSTMLTLHQQRHIDDGLVFVRQSCMIDASYVPASRAE</sequence>
<dbReference type="Proteomes" id="UP000019462">
    <property type="component" value="Unassembled WGS sequence"/>
</dbReference>
<name>W3VK50_MOEAP</name>
<organism evidence="1 2">
    <name type="scientific">Moesziomyces aphidis</name>
    <name type="common">Pseudozyma aphidis</name>
    <dbReference type="NCBI Taxonomy" id="84754"/>
    <lineage>
        <taxon>Eukaryota</taxon>
        <taxon>Fungi</taxon>
        <taxon>Dikarya</taxon>
        <taxon>Basidiomycota</taxon>
        <taxon>Ustilaginomycotina</taxon>
        <taxon>Ustilaginomycetes</taxon>
        <taxon>Ustilaginales</taxon>
        <taxon>Ustilaginaceae</taxon>
        <taxon>Moesziomyces</taxon>
    </lineage>
</organism>
<accession>W3VK50</accession>
<reference evidence="1 2" key="1">
    <citation type="journal article" date="2014" name="Genome Announc.">
        <title>Genome sequence of the basidiomycetous fungus Pseudozyma aphidis DSM70725, an efficient producer of biosurfactant mannosylerythritol lipids.</title>
        <authorList>
            <person name="Lorenz S."/>
            <person name="Guenther M."/>
            <person name="Grumaz C."/>
            <person name="Rupp S."/>
            <person name="Zibek S."/>
            <person name="Sohn K."/>
        </authorList>
    </citation>
    <scope>NUCLEOTIDE SEQUENCE [LARGE SCALE GENOMIC DNA]</scope>
    <source>
        <strain evidence="2">ATCC 32657 / CBS 517.83 / DSM 70725 / JCM 10318 / NBRC 10182 / NRRL Y-7954 / St-0401</strain>
    </source>
</reference>
<evidence type="ECO:0000313" key="2">
    <source>
        <dbReference type="Proteomes" id="UP000019462"/>
    </source>
</evidence>
<proteinExistence type="predicted"/>
<dbReference type="EMBL" id="AWNI01000013">
    <property type="protein sequence ID" value="ETS61880.1"/>
    <property type="molecule type" value="Genomic_DNA"/>
</dbReference>
<gene>
    <name evidence="1" type="ORF">PaG_03989</name>
</gene>
<keyword evidence="2" id="KW-1185">Reference proteome</keyword>